<dbReference type="OMA" id="EMVAMVH"/>
<sequence>PSKITAIIEWPAPKKVHEVRSFMGLAGYYRKFVKDFSKIVAPINSLQKKDKKFVWSEKCEIAFKTLKGQLTSAPILVVPNPDGDFMVVTDASGEGLG</sequence>
<evidence type="ECO:0000313" key="2">
    <source>
        <dbReference type="EMBL" id="KAH9287483.1"/>
    </source>
</evidence>
<dbReference type="InterPro" id="IPR041577">
    <property type="entry name" value="RT_RNaseH_2"/>
</dbReference>
<feature type="non-terminal residue" evidence="2">
    <location>
        <position position="97"/>
    </location>
</feature>
<dbReference type="Pfam" id="PF17919">
    <property type="entry name" value="RT_RNaseH_2"/>
    <property type="match status" value="1"/>
</dbReference>
<dbReference type="InterPro" id="IPR043128">
    <property type="entry name" value="Rev_trsase/Diguanyl_cyclase"/>
</dbReference>
<proteinExistence type="predicted"/>
<dbReference type="EMBL" id="JAHRHJ020003813">
    <property type="protein sequence ID" value="KAH9287483.1"/>
    <property type="molecule type" value="Genomic_DNA"/>
</dbReference>
<dbReference type="PANTHER" id="PTHR33064">
    <property type="entry name" value="POL PROTEIN"/>
    <property type="match status" value="1"/>
</dbReference>
<dbReference type="AlphaFoldDB" id="A0AA38F2J6"/>
<evidence type="ECO:0000313" key="3">
    <source>
        <dbReference type="Proteomes" id="UP000824469"/>
    </source>
</evidence>
<feature type="non-terminal residue" evidence="2">
    <location>
        <position position="1"/>
    </location>
</feature>
<keyword evidence="3" id="KW-1185">Reference proteome</keyword>
<dbReference type="FunFam" id="3.30.70.270:FF:000020">
    <property type="entry name" value="Transposon Tf2-6 polyprotein-like Protein"/>
    <property type="match status" value="1"/>
</dbReference>
<dbReference type="Gene3D" id="3.30.70.270">
    <property type="match status" value="1"/>
</dbReference>
<protein>
    <recommendedName>
        <fullName evidence="1">Reverse transcriptase/retrotransposon-derived protein RNase H-like domain-containing protein</fullName>
    </recommendedName>
</protein>
<comment type="caution">
    <text evidence="2">The sequence shown here is derived from an EMBL/GenBank/DDBJ whole genome shotgun (WGS) entry which is preliminary data.</text>
</comment>
<organism evidence="2 3">
    <name type="scientific">Taxus chinensis</name>
    <name type="common">Chinese yew</name>
    <name type="synonym">Taxus wallichiana var. chinensis</name>
    <dbReference type="NCBI Taxonomy" id="29808"/>
    <lineage>
        <taxon>Eukaryota</taxon>
        <taxon>Viridiplantae</taxon>
        <taxon>Streptophyta</taxon>
        <taxon>Embryophyta</taxon>
        <taxon>Tracheophyta</taxon>
        <taxon>Spermatophyta</taxon>
        <taxon>Pinopsida</taxon>
        <taxon>Pinidae</taxon>
        <taxon>Conifers II</taxon>
        <taxon>Cupressales</taxon>
        <taxon>Taxaceae</taxon>
        <taxon>Taxus</taxon>
    </lineage>
</organism>
<accession>A0AA38F2J6</accession>
<dbReference type="PANTHER" id="PTHR33064:SF37">
    <property type="entry name" value="RIBONUCLEASE H"/>
    <property type="match status" value="1"/>
</dbReference>
<dbReference type="InterPro" id="IPR043502">
    <property type="entry name" value="DNA/RNA_pol_sf"/>
</dbReference>
<name>A0AA38F2J6_TAXCH</name>
<dbReference type="SUPFAM" id="SSF56672">
    <property type="entry name" value="DNA/RNA polymerases"/>
    <property type="match status" value="1"/>
</dbReference>
<evidence type="ECO:0000259" key="1">
    <source>
        <dbReference type="Pfam" id="PF17919"/>
    </source>
</evidence>
<reference evidence="2 3" key="1">
    <citation type="journal article" date="2021" name="Nat. Plants">
        <title>The Taxus genome provides insights into paclitaxel biosynthesis.</title>
        <authorList>
            <person name="Xiong X."/>
            <person name="Gou J."/>
            <person name="Liao Q."/>
            <person name="Li Y."/>
            <person name="Zhou Q."/>
            <person name="Bi G."/>
            <person name="Li C."/>
            <person name="Du R."/>
            <person name="Wang X."/>
            <person name="Sun T."/>
            <person name="Guo L."/>
            <person name="Liang H."/>
            <person name="Lu P."/>
            <person name="Wu Y."/>
            <person name="Zhang Z."/>
            <person name="Ro D.K."/>
            <person name="Shang Y."/>
            <person name="Huang S."/>
            <person name="Yan J."/>
        </authorList>
    </citation>
    <scope>NUCLEOTIDE SEQUENCE [LARGE SCALE GENOMIC DNA]</scope>
    <source>
        <strain evidence="2">Ta-2019</strain>
    </source>
</reference>
<dbReference type="Proteomes" id="UP000824469">
    <property type="component" value="Unassembled WGS sequence"/>
</dbReference>
<gene>
    <name evidence="2" type="ORF">KI387_031600</name>
</gene>
<dbReference type="InterPro" id="IPR051320">
    <property type="entry name" value="Viral_Replic_Matur_Polypro"/>
</dbReference>
<feature type="domain" description="Reverse transcriptase/retrotransposon-derived protein RNase H-like" evidence="1">
    <location>
        <begin position="55"/>
        <end position="97"/>
    </location>
</feature>